<dbReference type="EMBL" id="NPIC01000001">
    <property type="protein sequence ID" value="RDL42127.1"/>
    <property type="molecule type" value="Genomic_DNA"/>
</dbReference>
<comment type="caution">
    <text evidence="1">The sequence shown here is derived from an EMBL/GenBank/DDBJ whole genome shotgun (WGS) entry which is preliminary data.</text>
</comment>
<dbReference type="Proteomes" id="UP000254866">
    <property type="component" value="Unassembled WGS sequence"/>
</dbReference>
<dbReference type="GeneID" id="43594955"/>
<evidence type="ECO:0000313" key="1">
    <source>
        <dbReference type="EMBL" id="RDL42127.1"/>
    </source>
</evidence>
<sequence>MYISSEVRVVGTAENPDTMTCYEILSSLVDDWDDERASTFMRHILVVAKARACKQAIHVGGGLDAQIEAHYGETAWKGLKGPKRRP</sequence>
<organism evidence="1 2">
    <name type="scientific">Venustampulla echinocandica</name>
    <dbReference type="NCBI Taxonomy" id="2656787"/>
    <lineage>
        <taxon>Eukaryota</taxon>
        <taxon>Fungi</taxon>
        <taxon>Dikarya</taxon>
        <taxon>Ascomycota</taxon>
        <taxon>Pezizomycotina</taxon>
        <taxon>Leotiomycetes</taxon>
        <taxon>Helotiales</taxon>
        <taxon>Pleuroascaceae</taxon>
        <taxon>Venustampulla</taxon>
    </lineage>
</organism>
<dbReference type="RefSeq" id="XP_031874783.1">
    <property type="nucleotide sequence ID" value="XM_032010729.1"/>
</dbReference>
<gene>
    <name evidence="1" type="ORF">BP5553_02106</name>
</gene>
<proteinExistence type="predicted"/>
<protein>
    <submittedName>
        <fullName evidence="1">Uncharacterized protein</fullName>
    </submittedName>
</protein>
<reference evidence="1 2" key="1">
    <citation type="journal article" date="2018" name="IMA Fungus">
        <title>IMA Genome-F 9: Draft genome sequence of Annulohypoxylon stygium, Aspergillus mulundensis, Berkeleyomyces basicola (syn. Thielaviopsis basicola), Ceratocystis smalleyi, two Cercospora beticola strains, Coleophoma cylindrospora, Fusarium fracticaudum, Phialophora cf. hyalina, and Morchella septimelata.</title>
        <authorList>
            <person name="Wingfield B.D."/>
            <person name="Bills G.F."/>
            <person name="Dong Y."/>
            <person name="Huang W."/>
            <person name="Nel W.J."/>
            <person name="Swalarsk-Parry B.S."/>
            <person name="Vaghefi N."/>
            <person name="Wilken P.M."/>
            <person name="An Z."/>
            <person name="de Beer Z.W."/>
            <person name="De Vos L."/>
            <person name="Chen L."/>
            <person name="Duong T.A."/>
            <person name="Gao Y."/>
            <person name="Hammerbacher A."/>
            <person name="Kikkert J.R."/>
            <person name="Li Y."/>
            <person name="Li H."/>
            <person name="Li K."/>
            <person name="Li Q."/>
            <person name="Liu X."/>
            <person name="Ma X."/>
            <person name="Naidoo K."/>
            <person name="Pethybridge S.J."/>
            <person name="Sun J."/>
            <person name="Steenkamp E.T."/>
            <person name="van der Nest M.A."/>
            <person name="van Wyk S."/>
            <person name="Wingfield M.J."/>
            <person name="Xiong C."/>
            <person name="Yue Q."/>
            <person name="Zhang X."/>
        </authorList>
    </citation>
    <scope>NUCLEOTIDE SEQUENCE [LARGE SCALE GENOMIC DNA]</scope>
    <source>
        <strain evidence="1 2">BP 5553</strain>
    </source>
</reference>
<evidence type="ECO:0000313" key="2">
    <source>
        <dbReference type="Proteomes" id="UP000254866"/>
    </source>
</evidence>
<accession>A0A370U2W7</accession>
<name>A0A370U2W7_9HELO</name>
<keyword evidence="2" id="KW-1185">Reference proteome</keyword>
<dbReference type="AlphaFoldDB" id="A0A370U2W7"/>